<dbReference type="HOGENOM" id="CLU_1667175_0_0_9"/>
<dbReference type="InterPro" id="IPR010982">
    <property type="entry name" value="Lambda_DNA-bd_dom_sf"/>
</dbReference>
<dbReference type="Proteomes" id="UP000033558">
    <property type="component" value="Unassembled WGS sequence"/>
</dbReference>
<comment type="caution">
    <text evidence="3">The sequence shown here is derived from an EMBL/GenBank/DDBJ whole genome shotgun (WGS) entry which is preliminary data.</text>
</comment>
<keyword evidence="4" id="KW-1185">Reference proteome</keyword>
<feature type="domain" description="HTH cro/C1-type" evidence="2">
    <location>
        <begin position="5"/>
        <end position="71"/>
    </location>
</feature>
<evidence type="ECO:0000256" key="1">
    <source>
        <dbReference type="ARBA" id="ARBA00023125"/>
    </source>
</evidence>
<dbReference type="SMART" id="SM00530">
    <property type="entry name" value="HTH_XRE"/>
    <property type="match status" value="2"/>
</dbReference>
<dbReference type="Gene3D" id="1.10.260.40">
    <property type="entry name" value="lambda repressor-like DNA-binding domains"/>
    <property type="match status" value="2"/>
</dbReference>
<reference evidence="3 4" key="1">
    <citation type="submission" date="2015-01" db="EMBL/GenBank/DDBJ databases">
        <title>Comparative genomics of the lactic acid bacteria isolated from the honey bee gut.</title>
        <authorList>
            <person name="Ellegaard K.M."/>
            <person name="Tamarit D."/>
            <person name="Javelind E."/>
            <person name="Olofsson T."/>
            <person name="Andersson S.G."/>
            <person name="Vasquez A."/>
        </authorList>
    </citation>
    <scope>NUCLEOTIDE SEQUENCE [LARGE SCALE GENOMIC DNA]</scope>
    <source>
        <strain evidence="3 4">Bin4</strain>
    </source>
</reference>
<gene>
    <name evidence="3" type="ORF">JG30_06320</name>
</gene>
<dbReference type="AlphaFoldDB" id="A0A0F4LY08"/>
<evidence type="ECO:0000313" key="3">
    <source>
        <dbReference type="EMBL" id="KJY62421.1"/>
    </source>
</evidence>
<name>A0A0F4LY08_9LACO</name>
<dbReference type="GO" id="GO:0003677">
    <property type="term" value="F:DNA binding"/>
    <property type="evidence" value="ECO:0007669"/>
    <property type="project" value="UniProtKB-KW"/>
</dbReference>
<protein>
    <submittedName>
        <fullName evidence="3">Cro/CI family transcriptional regulator</fullName>
    </submittedName>
</protein>
<dbReference type="OrthoDB" id="2364157at2"/>
<keyword evidence="1" id="KW-0238">DNA-binding</keyword>
<dbReference type="PANTHER" id="PTHR46558:SF11">
    <property type="entry name" value="HTH-TYPE TRANSCRIPTIONAL REGULATOR XRE"/>
    <property type="match status" value="1"/>
</dbReference>
<accession>A0A0F4LY08</accession>
<organism evidence="3 4">
    <name type="scientific">Bombilactobacillus mellifer</name>
    <dbReference type="NCBI Taxonomy" id="1218492"/>
    <lineage>
        <taxon>Bacteria</taxon>
        <taxon>Bacillati</taxon>
        <taxon>Bacillota</taxon>
        <taxon>Bacilli</taxon>
        <taxon>Lactobacillales</taxon>
        <taxon>Lactobacillaceae</taxon>
        <taxon>Bombilactobacillus</taxon>
    </lineage>
</organism>
<dbReference type="STRING" id="1218492.JG30_06320"/>
<dbReference type="CDD" id="cd00093">
    <property type="entry name" value="HTH_XRE"/>
    <property type="match status" value="2"/>
</dbReference>
<dbReference type="InterPro" id="IPR001387">
    <property type="entry name" value="Cro/C1-type_HTH"/>
</dbReference>
<evidence type="ECO:0000259" key="2">
    <source>
        <dbReference type="PROSITE" id="PS50943"/>
    </source>
</evidence>
<dbReference type="PATRIC" id="fig|1218492.5.peg.763"/>
<dbReference type="EMBL" id="JXJQ01000006">
    <property type="protein sequence ID" value="KJY62421.1"/>
    <property type="molecule type" value="Genomic_DNA"/>
</dbReference>
<dbReference type="PROSITE" id="PS50943">
    <property type="entry name" value="HTH_CROC1"/>
    <property type="match status" value="2"/>
</dbReference>
<proteinExistence type="predicted"/>
<dbReference type="Pfam" id="PF01381">
    <property type="entry name" value="HTH_3"/>
    <property type="match status" value="2"/>
</dbReference>
<sequence length="158" mass="18209">MKNNIKKERLNIGLTQKDLADQFNQFIAKTDIDLKPVSYAAISRWESGENEPQYYVWQAISSFFHVDIAYLRGYSSGKVTFENEHNTLFTKRLYFYLNQKNMTMNRVATLAGLSATTLSSIINRGSSPRIDTVFKICEGLGISFTEFFDFPPYNETEK</sequence>
<evidence type="ECO:0000313" key="4">
    <source>
        <dbReference type="Proteomes" id="UP000033558"/>
    </source>
</evidence>
<dbReference type="RefSeq" id="WP_046316123.1">
    <property type="nucleotide sequence ID" value="NZ_JBHSZT010000001.1"/>
</dbReference>
<dbReference type="PANTHER" id="PTHR46558">
    <property type="entry name" value="TRACRIPTIONAL REGULATORY PROTEIN-RELATED-RELATED"/>
    <property type="match status" value="1"/>
</dbReference>
<feature type="domain" description="HTH cro/C1-type" evidence="2">
    <location>
        <begin position="93"/>
        <end position="147"/>
    </location>
</feature>
<dbReference type="SUPFAM" id="SSF47413">
    <property type="entry name" value="lambda repressor-like DNA-binding domains"/>
    <property type="match status" value="2"/>
</dbReference>